<comment type="subcellular location">
    <subcellularLocation>
        <location evidence="1">Periplasm</location>
    </subcellularLocation>
</comment>
<dbReference type="PANTHER" id="PTHR39210">
    <property type="entry name" value="HEPARIN-SULFATE LYASE"/>
    <property type="match status" value="1"/>
</dbReference>
<dbReference type="Gene3D" id="2.70.98.70">
    <property type="match status" value="1"/>
</dbReference>
<dbReference type="KEGG" id="dov:DSCO28_33180"/>
<evidence type="ECO:0000256" key="4">
    <source>
        <dbReference type="ARBA" id="ARBA00023239"/>
    </source>
</evidence>
<dbReference type="InterPro" id="IPR008929">
    <property type="entry name" value="Chondroitin_lyas"/>
</dbReference>
<keyword evidence="4" id="KW-0456">Lyase</keyword>
<dbReference type="Proteomes" id="UP000425960">
    <property type="component" value="Chromosome"/>
</dbReference>
<keyword evidence="3" id="KW-0574">Periplasm</keyword>
<dbReference type="Gene3D" id="1.50.10.100">
    <property type="entry name" value="Chondroitin AC/alginate lyase"/>
    <property type="match status" value="1"/>
</dbReference>
<evidence type="ECO:0000256" key="3">
    <source>
        <dbReference type="ARBA" id="ARBA00022764"/>
    </source>
</evidence>
<name>A0A5K7ZKQ5_9BACT</name>
<dbReference type="PANTHER" id="PTHR39210:SF1">
    <property type="entry name" value="HEPARIN-SULFATE LYASE"/>
    <property type="match status" value="1"/>
</dbReference>
<proteinExistence type="predicted"/>
<evidence type="ECO:0000313" key="6">
    <source>
        <dbReference type="EMBL" id="BBO82752.1"/>
    </source>
</evidence>
<keyword evidence="2" id="KW-0732">Signal</keyword>
<dbReference type="GO" id="GO:0042597">
    <property type="term" value="C:periplasmic space"/>
    <property type="evidence" value="ECO:0007669"/>
    <property type="project" value="UniProtKB-SubCell"/>
</dbReference>
<dbReference type="Pfam" id="PF07940">
    <property type="entry name" value="Hepar_II_III_C"/>
    <property type="match status" value="1"/>
</dbReference>
<evidence type="ECO:0000259" key="5">
    <source>
        <dbReference type="Pfam" id="PF07940"/>
    </source>
</evidence>
<feature type="domain" description="Heparinase II/III-like C-terminal" evidence="5">
    <location>
        <begin position="104"/>
        <end position="264"/>
    </location>
</feature>
<evidence type="ECO:0000256" key="1">
    <source>
        <dbReference type="ARBA" id="ARBA00004418"/>
    </source>
</evidence>
<dbReference type="EMBL" id="AP021876">
    <property type="protein sequence ID" value="BBO82752.1"/>
    <property type="molecule type" value="Genomic_DNA"/>
</dbReference>
<dbReference type="AlphaFoldDB" id="A0A5K7ZKQ5"/>
<organism evidence="6 7">
    <name type="scientific">Desulfosarcina ovata subsp. sediminis</name>
    <dbReference type="NCBI Taxonomy" id="885957"/>
    <lineage>
        <taxon>Bacteria</taxon>
        <taxon>Pseudomonadati</taxon>
        <taxon>Thermodesulfobacteriota</taxon>
        <taxon>Desulfobacteria</taxon>
        <taxon>Desulfobacterales</taxon>
        <taxon>Desulfosarcinaceae</taxon>
        <taxon>Desulfosarcina</taxon>
    </lineage>
</organism>
<protein>
    <recommendedName>
        <fullName evidence="5">Heparinase II/III-like C-terminal domain-containing protein</fullName>
    </recommendedName>
</protein>
<accession>A0A5K7ZKQ5</accession>
<gene>
    <name evidence="6" type="ORF">DSCO28_33180</name>
</gene>
<evidence type="ECO:0000256" key="2">
    <source>
        <dbReference type="ARBA" id="ARBA00022729"/>
    </source>
</evidence>
<sequence length="342" mass="38965">MGFVLDAILHYYQLEDGHIIPEQVNRRVTAALSFVKEMILPDGRYPDFGDRDDGYVFRSWVNPETYPYLHLLETGRTFFNNDLIEDELQPAATGSGQIDLKRQTYPHGGMTLVQKGMGRILFRHADLGLEPLFGHGHADALSTLFWWDDQPVLIDLGSGQYNGDQGLRDYFRSTIAHNTVEIGGENQAAIYGPFMWDDSYHTTLHYAQDSPHCWLCASHDGYLKNFKTIHERSLEWIDAQQLKINDCFWGPGGISFKGAFHLGECNSIDLVQNVLIAKFSNFSFSITFPRSVTVNLFYGSSDPFLGWRSTVYGNWTPCYTIIYDGMLEKEHTHTLKLGINQL</sequence>
<reference evidence="6 7" key="1">
    <citation type="submission" date="2019-11" db="EMBL/GenBank/DDBJ databases">
        <title>Comparative genomics of hydrocarbon-degrading Desulfosarcina strains.</title>
        <authorList>
            <person name="Watanabe M."/>
            <person name="Kojima H."/>
            <person name="Fukui M."/>
        </authorList>
    </citation>
    <scope>NUCLEOTIDE SEQUENCE [LARGE SCALE GENOMIC DNA]</scope>
    <source>
        <strain evidence="6 7">28bB2T</strain>
    </source>
</reference>
<dbReference type="InterPro" id="IPR012480">
    <property type="entry name" value="Hepar_II_III_C"/>
</dbReference>
<dbReference type="GO" id="GO:0016829">
    <property type="term" value="F:lyase activity"/>
    <property type="evidence" value="ECO:0007669"/>
    <property type="project" value="UniProtKB-KW"/>
</dbReference>
<evidence type="ECO:0000313" key="7">
    <source>
        <dbReference type="Proteomes" id="UP000425960"/>
    </source>
</evidence>